<keyword evidence="3" id="KW-1185">Reference proteome</keyword>
<dbReference type="PANTHER" id="PTHR36617">
    <property type="entry name" value="PROTEIN, PUTATIVE-RELATED"/>
    <property type="match status" value="1"/>
</dbReference>
<feature type="domain" description="Reverse transcriptase zinc-binding" evidence="1">
    <location>
        <begin position="22"/>
        <end position="104"/>
    </location>
</feature>
<evidence type="ECO:0000313" key="3">
    <source>
        <dbReference type="Proteomes" id="UP000015106"/>
    </source>
</evidence>
<protein>
    <recommendedName>
        <fullName evidence="1">Reverse transcriptase zinc-binding domain-containing protein</fullName>
    </recommendedName>
</protein>
<reference evidence="2" key="2">
    <citation type="submission" date="2018-03" db="EMBL/GenBank/DDBJ databases">
        <title>The Triticum urartu genome reveals the dynamic nature of wheat genome evolution.</title>
        <authorList>
            <person name="Ling H."/>
            <person name="Ma B."/>
            <person name="Shi X."/>
            <person name="Liu H."/>
            <person name="Dong L."/>
            <person name="Sun H."/>
            <person name="Cao Y."/>
            <person name="Gao Q."/>
            <person name="Zheng S."/>
            <person name="Li Y."/>
            <person name="Yu Y."/>
            <person name="Du H."/>
            <person name="Qi M."/>
            <person name="Li Y."/>
            <person name="Yu H."/>
            <person name="Cui Y."/>
            <person name="Wang N."/>
            <person name="Chen C."/>
            <person name="Wu H."/>
            <person name="Zhao Y."/>
            <person name="Zhang J."/>
            <person name="Li Y."/>
            <person name="Zhou W."/>
            <person name="Zhang B."/>
            <person name="Hu W."/>
            <person name="Eijk M."/>
            <person name="Tang J."/>
            <person name="Witsenboer H."/>
            <person name="Zhao S."/>
            <person name="Li Z."/>
            <person name="Zhang A."/>
            <person name="Wang D."/>
            <person name="Liang C."/>
        </authorList>
    </citation>
    <scope>NUCLEOTIDE SEQUENCE [LARGE SCALE GENOMIC DNA]</scope>
    <source>
        <strain evidence="2">cv. G1812</strain>
    </source>
</reference>
<evidence type="ECO:0000313" key="2">
    <source>
        <dbReference type="EnsemblPlants" id="TuG1812G0100002394.01.T01.cds268023"/>
    </source>
</evidence>
<sequence length="135" mass="15573">MGVQLNPQPDQLWWKLTRSGEFTIKSMYIDIINSSVIPSSKEVWKVKVPLKIKVFMWFVHKQVILTKDNLVKRNWAGSTRCSFCDREETIKHLFFDCPLARGLWRSVQIAFNITPPTSVNTLFGTWLAGIDSKTA</sequence>
<dbReference type="EnsemblPlants" id="TuG1812G0100002394.01.T01">
    <property type="protein sequence ID" value="TuG1812G0100002394.01.T01.cds268023"/>
    <property type="gene ID" value="TuG1812G0100002394.01"/>
</dbReference>
<dbReference type="Gramene" id="TuG1812G0100002394.01.T01">
    <property type="protein sequence ID" value="TuG1812G0100002394.01.T01.cds268023"/>
    <property type="gene ID" value="TuG1812G0100002394.01"/>
</dbReference>
<proteinExistence type="predicted"/>
<reference evidence="3" key="1">
    <citation type="journal article" date="2013" name="Nature">
        <title>Draft genome of the wheat A-genome progenitor Triticum urartu.</title>
        <authorList>
            <person name="Ling H.Q."/>
            <person name="Zhao S."/>
            <person name="Liu D."/>
            <person name="Wang J."/>
            <person name="Sun H."/>
            <person name="Zhang C."/>
            <person name="Fan H."/>
            <person name="Li D."/>
            <person name="Dong L."/>
            <person name="Tao Y."/>
            <person name="Gao C."/>
            <person name="Wu H."/>
            <person name="Li Y."/>
            <person name="Cui Y."/>
            <person name="Guo X."/>
            <person name="Zheng S."/>
            <person name="Wang B."/>
            <person name="Yu K."/>
            <person name="Liang Q."/>
            <person name="Yang W."/>
            <person name="Lou X."/>
            <person name="Chen J."/>
            <person name="Feng M."/>
            <person name="Jian J."/>
            <person name="Zhang X."/>
            <person name="Luo G."/>
            <person name="Jiang Y."/>
            <person name="Liu J."/>
            <person name="Wang Z."/>
            <person name="Sha Y."/>
            <person name="Zhang B."/>
            <person name="Wu H."/>
            <person name="Tang D."/>
            <person name="Shen Q."/>
            <person name="Xue P."/>
            <person name="Zou S."/>
            <person name="Wang X."/>
            <person name="Liu X."/>
            <person name="Wang F."/>
            <person name="Yang Y."/>
            <person name="An X."/>
            <person name="Dong Z."/>
            <person name="Zhang K."/>
            <person name="Zhang X."/>
            <person name="Luo M.C."/>
            <person name="Dvorak J."/>
            <person name="Tong Y."/>
            <person name="Wang J."/>
            <person name="Yang H."/>
            <person name="Li Z."/>
            <person name="Wang D."/>
            <person name="Zhang A."/>
            <person name="Wang J."/>
        </authorList>
    </citation>
    <scope>NUCLEOTIDE SEQUENCE</scope>
    <source>
        <strain evidence="3">cv. G1812</strain>
    </source>
</reference>
<reference evidence="2" key="3">
    <citation type="submission" date="2022-06" db="UniProtKB">
        <authorList>
            <consortium name="EnsemblPlants"/>
        </authorList>
    </citation>
    <scope>IDENTIFICATION</scope>
</reference>
<dbReference type="AlphaFoldDB" id="A0A8R7JZD1"/>
<organism evidence="2 3">
    <name type="scientific">Triticum urartu</name>
    <name type="common">Red wild einkorn</name>
    <name type="synonym">Crithodium urartu</name>
    <dbReference type="NCBI Taxonomy" id="4572"/>
    <lineage>
        <taxon>Eukaryota</taxon>
        <taxon>Viridiplantae</taxon>
        <taxon>Streptophyta</taxon>
        <taxon>Embryophyta</taxon>
        <taxon>Tracheophyta</taxon>
        <taxon>Spermatophyta</taxon>
        <taxon>Magnoliopsida</taxon>
        <taxon>Liliopsida</taxon>
        <taxon>Poales</taxon>
        <taxon>Poaceae</taxon>
        <taxon>BOP clade</taxon>
        <taxon>Pooideae</taxon>
        <taxon>Triticodae</taxon>
        <taxon>Triticeae</taxon>
        <taxon>Triticinae</taxon>
        <taxon>Triticum</taxon>
    </lineage>
</organism>
<dbReference type="InterPro" id="IPR026960">
    <property type="entry name" value="RVT-Znf"/>
</dbReference>
<dbReference type="Proteomes" id="UP000015106">
    <property type="component" value="Chromosome 1"/>
</dbReference>
<dbReference type="Pfam" id="PF13966">
    <property type="entry name" value="zf-RVT"/>
    <property type="match status" value="1"/>
</dbReference>
<name>A0A8R7JZD1_TRIUA</name>
<evidence type="ECO:0000259" key="1">
    <source>
        <dbReference type="Pfam" id="PF13966"/>
    </source>
</evidence>
<accession>A0A8R7JZD1</accession>
<dbReference type="PANTHER" id="PTHR36617:SF14">
    <property type="entry name" value="REVERSE TRANSCRIPTASE ZINC-BINDING DOMAIN-CONTAINING PROTEIN"/>
    <property type="match status" value="1"/>
</dbReference>